<dbReference type="InterPro" id="IPR018357">
    <property type="entry name" value="Hexapep_transf_CS"/>
</dbReference>
<dbReference type="RefSeq" id="WP_285664831.1">
    <property type="nucleotide sequence ID" value="NZ_BSTX01000003.1"/>
</dbReference>
<dbReference type="Gene3D" id="2.160.10.10">
    <property type="entry name" value="Hexapeptide repeat proteins"/>
    <property type="match status" value="1"/>
</dbReference>
<dbReference type="InterPro" id="IPR011004">
    <property type="entry name" value="Trimer_LpxA-like_sf"/>
</dbReference>
<evidence type="ECO:0000256" key="4">
    <source>
        <dbReference type="ARBA" id="ARBA00023251"/>
    </source>
</evidence>
<dbReference type="InterPro" id="IPR001451">
    <property type="entry name" value="Hexapep"/>
</dbReference>
<keyword evidence="4" id="KW-0046">Antibiotic resistance</keyword>
<comment type="caution">
    <text evidence="6">The sequence shown here is derived from an EMBL/GenBank/DDBJ whole genome shotgun (WGS) entry which is preliminary data.</text>
</comment>
<dbReference type="Proteomes" id="UP001165079">
    <property type="component" value="Unassembled WGS sequence"/>
</dbReference>
<dbReference type="PANTHER" id="PTHR43300">
    <property type="entry name" value="ACETYLTRANSFERASE"/>
    <property type="match status" value="1"/>
</dbReference>
<evidence type="ECO:0000256" key="5">
    <source>
        <dbReference type="ARBA" id="ARBA00023315"/>
    </source>
</evidence>
<sequence length="208" mass="22476">MTIPSPATLHPMQGQPRVVLLKPLVTSPLIEVGDYSYYDDPDDATAFETRNVLYHYGPEKLVIGGFCALATGVRFVMNGANHRVDGPSTYPFPMLGGAWAEHVDLVADLPNRGDTIVGNDVWIGNGATIMPGVRIGHGAIVGAGALVARDVPDYGVVAGNPARLIRRRFSDADIDRLLAIAWWDWPVEKITANMRAIMAGTVEELEKA</sequence>
<keyword evidence="5" id="KW-0012">Acyltransferase</keyword>
<keyword evidence="7" id="KW-1185">Reference proteome</keyword>
<evidence type="ECO:0000256" key="2">
    <source>
        <dbReference type="ARBA" id="ARBA00022679"/>
    </source>
</evidence>
<reference evidence="6" key="1">
    <citation type="submission" date="2023-03" db="EMBL/GenBank/DDBJ databases">
        <title>Actinorhabdospora filicis NBRC 111898.</title>
        <authorList>
            <person name="Ichikawa N."/>
            <person name="Sato H."/>
            <person name="Tonouchi N."/>
        </authorList>
    </citation>
    <scope>NUCLEOTIDE SEQUENCE</scope>
    <source>
        <strain evidence="6">NBRC 111898</strain>
    </source>
</reference>
<dbReference type="CDD" id="cd03349">
    <property type="entry name" value="LbH_XAT"/>
    <property type="match status" value="1"/>
</dbReference>
<gene>
    <name evidence="6" type="ORF">Afil01_44880</name>
</gene>
<keyword evidence="2" id="KW-0808">Transferase</keyword>
<dbReference type="EMBL" id="BSTX01000003">
    <property type="protein sequence ID" value="GLZ79681.1"/>
    <property type="molecule type" value="Genomic_DNA"/>
</dbReference>
<dbReference type="GO" id="GO:0046677">
    <property type="term" value="P:response to antibiotic"/>
    <property type="evidence" value="ECO:0007669"/>
    <property type="project" value="UniProtKB-KW"/>
</dbReference>
<comment type="similarity">
    <text evidence="1">Belongs to the transferase hexapeptide repeat family.</text>
</comment>
<dbReference type="AlphaFoldDB" id="A0A9W6SPB5"/>
<name>A0A9W6SPB5_9ACTN</name>
<evidence type="ECO:0000256" key="1">
    <source>
        <dbReference type="ARBA" id="ARBA00007274"/>
    </source>
</evidence>
<dbReference type="PANTHER" id="PTHR43300:SF11">
    <property type="entry name" value="ACETYLTRANSFERASE RV3034C-RELATED"/>
    <property type="match status" value="1"/>
</dbReference>
<evidence type="ECO:0000313" key="7">
    <source>
        <dbReference type="Proteomes" id="UP001165079"/>
    </source>
</evidence>
<proteinExistence type="inferred from homology"/>
<protein>
    <submittedName>
        <fullName evidence="6">Acetyltransferase</fullName>
    </submittedName>
</protein>
<evidence type="ECO:0000313" key="6">
    <source>
        <dbReference type="EMBL" id="GLZ79681.1"/>
    </source>
</evidence>
<keyword evidence="3" id="KW-0677">Repeat</keyword>
<dbReference type="SUPFAM" id="SSF51161">
    <property type="entry name" value="Trimeric LpxA-like enzymes"/>
    <property type="match status" value="1"/>
</dbReference>
<dbReference type="GO" id="GO:0016746">
    <property type="term" value="F:acyltransferase activity"/>
    <property type="evidence" value="ECO:0007669"/>
    <property type="project" value="UniProtKB-KW"/>
</dbReference>
<dbReference type="PROSITE" id="PS00101">
    <property type="entry name" value="HEXAPEP_TRANSFERASES"/>
    <property type="match status" value="1"/>
</dbReference>
<organism evidence="6 7">
    <name type="scientific">Actinorhabdospora filicis</name>
    <dbReference type="NCBI Taxonomy" id="1785913"/>
    <lineage>
        <taxon>Bacteria</taxon>
        <taxon>Bacillati</taxon>
        <taxon>Actinomycetota</taxon>
        <taxon>Actinomycetes</taxon>
        <taxon>Micromonosporales</taxon>
        <taxon>Micromonosporaceae</taxon>
        <taxon>Actinorhabdospora</taxon>
    </lineage>
</organism>
<accession>A0A9W6SPB5</accession>
<dbReference type="Pfam" id="PF00132">
    <property type="entry name" value="Hexapep"/>
    <property type="match status" value="1"/>
</dbReference>
<dbReference type="InterPro" id="IPR050179">
    <property type="entry name" value="Trans_hexapeptide_repeat"/>
</dbReference>
<dbReference type="FunFam" id="2.160.10.10:FF:000037">
    <property type="entry name" value="Streptogramin A acetyltransferase"/>
    <property type="match status" value="1"/>
</dbReference>
<evidence type="ECO:0000256" key="3">
    <source>
        <dbReference type="ARBA" id="ARBA00022737"/>
    </source>
</evidence>